<sequence length="181" mass="21467">MGGWKLSRETEGISIYYRWLNTDSLRTREMRVQFFIHAEIPAILQQFTRAENYLSWAVGIKEFRIKTINDSSWVTYALMDYPWPMKQKDLVTRHVVRKGRSETEIIITAEPKAFPQKEGIERMRNYMGEWKFISAGEGNTLIDYRAVSFTKPVFPRFIQDPVIQKLFIDSFHELKYLAETQ</sequence>
<accession>A0A5M4AT82</accession>
<evidence type="ECO:0000313" key="1">
    <source>
        <dbReference type="EMBL" id="GET31150.1"/>
    </source>
</evidence>
<dbReference type="SUPFAM" id="SSF55961">
    <property type="entry name" value="Bet v1-like"/>
    <property type="match status" value="1"/>
</dbReference>
<reference evidence="1 2" key="1">
    <citation type="submission" date="2019-10" db="EMBL/GenBank/DDBJ databases">
        <title>Prolixibacter strains distinguished by the presence of nitrate reductase genes were adept at nitrate-dependent anaerobic corrosion of metallic iron and carbon steel.</title>
        <authorList>
            <person name="Iino T."/>
            <person name="Shono N."/>
            <person name="Ito K."/>
            <person name="Nakamura R."/>
            <person name="Sueoka K."/>
            <person name="Harayama S."/>
            <person name="Ohkuma M."/>
        </authorList>
    </citation>
    <scope>NUCLEOTIDE SEQUENCE [LARGE SCALE GENOMIC DNA]</scope>
    <source>
        <strain evidence="1 2">JCM 13498</strain>
    </source>
</reference>
<name>A0A5M4AT82_9BACT</name>
<evidence type="ECO:0000313" key="2">
    <source>
        <dbReference type="Proteomes" id="UP000391834"/>
    </source>
</evidence>
<protein>
    <recommendedName>
        <fullName evidence="3">START domain-containing protein</fullName>
    </recommendedName>
</protein>
<dbReference type="RefSeq" id="WP_025865746.1">
    <property type="nucleotide sequence ID" value="NZ_BLAX01000001.1"/>
</dbReference>
<dbReference type="Proteomes" id="UP000391834">
    <property type="component" value="Unassembled WGS sequence"/>
</dbReference>
<dbReference type="Gene3D" id="3.30.530.20">
    <property type="match status" value="1"/>
</dbReference>
<dbReference type="EMBL" id="BLAX01000001">
    <property type="protein sequence ID" value="GET31150.1"/>
    <property type="molecule type" value="Genomic_DNA"/>
</dbReference>
<organism evidence="1 2">
    <name type="scientific">Prolixibacter bellariivorans</name>
    <dbReference type="NCBI Taxonomy" id="314319"/>
    <lineage>
        <taxon>Bacteria</taxon>
        <taxon>Pseudomonadati</taxon>
        <taxon>Bacteroidota</taxon>
        <taxon>Bacteroidia</taxon>
        <taxon>Marinilabiliales</taxon>
        <taxon>Prolixibacteraceae</taxon>
        <taxon>Prolixibacter</taxon>
    </lineage>
</organism>
<dbReference type="InterPro" id="IPR023393">
    <property type="entry name" value="START-like_dom_sf"/>
</dbReference>
<proteinExistence type="predicted"/>
<comment type="caution">
    <text evidence="1">The sequence shown here is derived from an EMBL/GenBank/DDBJ whole genome shotgun (WGS) entry which is preliminary data.</text>
</comment>
<dbReference type="AlphaFoldDB" id="A0A5M4AT82"/>
<gene>
    <name evidence="1" type="ORF">PbJCM13498_00130</name>
</gene>
<evidence type="ECO:0008006" key="3">
    <source>
        <dbReference type="Google" id="ProtNLM"/>
    </source>
</evidence>
<keyword evidence="2" id="KW-1185">Reference proteome</keyword>
<dbReference type="OrthoDB" id="625683at2"/>